<accession>A0A061ITM0</accession>
<dbReference type="InterPro" id="IPR011333">
    <property type="entry name" value="SKP1/BTB/POZ_sf"/>
</dbReference>
<dbReference type="OrthoDB" id="268852at2759"/>
<sequence>MTSFSSCVRILYNTSNVDPVVHTIVHCSDGKYVEVPRDVADKCSFIEKATDDTVPEFDYPAAVLENLICWTEHYGMDGVAASEIVRPCIYRNILYVLKNKWDNGFFVSRLTSELNIGHYLQTINAAEKFNMKGLHDFLCVGLSCKFRSDEEEELIHKIMGIPVNEQVEPEDIENATTRYFWLNEAIEPVVRK</sequence>
<gene>
    <name evidence="1" type="ORF">TRSC58_05940</name>
</gene>
<keyword evidence="2" id="KW-1185">Reference proteome</keyword>
<evidence type="ECO:0000313" key="1">
    <source>
        <dbReference type="EMBL" id="ESL06388.1"/>
    </source>
</evidence>
<dbReference type="Proteomes" id="UP000031737">
    <property type="component" value="Unassembled WGS sequence"/>
</dbReference>
<comment type="caution">
    <text evidence="1">The sequence shown here is derived from an EMBL/GenBank/DDBJ whole genome shotgun (WGS) entry which is preliminary data.</text>
</comment>
<proteinExistence type="predicted"/>
<name>A0A061ITM0_TRYRA</name>
<reference evidence="1 2" key="1">
    <citation type="submission" date="2013-07" db="EMBL/GenBank/DDBJ databases">
        <authorList>
            <person name="Stoco P.H."/>
            <person name="Wagner G."/>
            <person name="Gerber A."/>
            <person name="Zaha A."/>
            <person name="Thompson C."/>
            <person name="Bartholomeu D.C."/>
            <person name="Luckemeyer D.D."/>
            <person name="Bahia D."/>
            <person name="Loreto E."/>
            <person name="Prestes E.B."/>
            <person name="Lima F.M."/>
            <person name="Rodrigues-Luiz G."/>
            <person name="Vallejo G.A."/>
            <person name="Filho J.F."/>
            <person name="Monteiro K.M."/>
            <person name="Tyler K.M."/>
            <person name="de Almeida L.G."/>
            <person name="Ortiz M.F."/>
            <person name="Siervo M.A."/>
            <person name="de Moraes M.H."/>
            <person name="Cunha O.L."/>
            <person name="Mendonca-Neto R."/>
            <person name="Silva R."/>
            <person name="Teixeira S.M."/>
            <person name="Murta S.M."/>
            <person name="Sincero T.C."/>
            <person name="Mendes T.A."/>
            <person name="Urmenyi T.P."/>
            <person name="Silva V.G."/>
            <person name="da Rocha W.D."/>
            <person name="Andersson B."/>
            <person name="Romanha A.J."/>
            <person name="Steindel M."/>
            <person name="de Vasconcelos A.T."/>
            <person name="Grisard E.C."/>
        </authorList>
    </citation>
    <scope>NUCLEOTIDE SEQUENCE [LARGE SCALE GENOMIC DNA]</scope>
    <source>
        <strain evidence="1 2">SC58</strain>
    </source>
</reference>
<dbReference type="AlphaFoldDB" id="A0A061ITM0"/>
<dbReference type="EMBL" id="AUPL01005940">
    <property type="protein sequence ID" value="ESL06388.1"/>
    <property type="molecule type" value="Genomic_DNA"/>
</dbReference>
<protein>
    <submittedName>
        <fullName evidence="1">Uncharacterized protein</fullName>
    </submittedName>
</protein>
<dbReference type="VEuPathDB" id="TriTrypDB:TRSC58_05940"/>
<organism evidence="1 2">
    <name type="scientific">Trypanosoma rangeli SC58</name>
    <dbReference type="NCBI Taxonomy" id="429131"/>
    <lineage>
        <taxon>Eukaryota</taxon>
        <taxon>Discoba</taxon>
        <taxon>Euglenozoa</taxon>
        <taxon>Kinetoplastea</taxon>
        <taxon>Metakinetoplastina</taxon>
        <taxon>Trypanosomatida</taxon>
        <taxon>Trypanosomatidae</taxon>
        <taxon>Trypanosoma</taxon>
        <taxon>Herpetosoma</taxon>
    </lineage>
</organism>
<dbReference type="Gene3D" id="3.30.710.10">
    <property type="entry name" value="Potassium Channel Kv1.1, Chain A"/>
    <property type="match status" value="1"/>
</dbReference>
<evidence type="ECO:0000313" key="2">
    <source>
        <dbReference type="Proteomes" id="UP000031737"/>
    </source>
</evidence>